<dbReference type="Proteomes" id="UP000315167">
    <property type="component" value="Unassembled WGS sequence"/>
</dbReference>
<dbReference type="Gene3D" id="3.40.430.10">
    <property type="entry name" value="Dihydrofolate Reductase, subunit A"/>
    <property type="match status" value="1"/>
</dbReference>
<proteinExistence type="predicted"/>
<reference evidence="2 3" key="1">
    <citation type="journal article" date="2015" name="Stand. Genomic Sci.">
        <title>Genomic Encyclopedia of Bacterial and Archaeal Type Strains, Phase III: the genomes of soil and plant-associated and newly described type strains.</title>
        <authorList>
            <person name="Whitman W.B."/>
            <person name="Woyke T."/>
            <person name="Klenk H.P."/>
            <person name="Zhou Y."/>
            <person name="Lilburn T.G."/>
            <person name="Beck B.J."/>
            <person name="De Vos P."/>
            <person name="Vandamme P."/>
            <person name="Eisen J.A."/>
            <person name="Garrity G."/>
            <person name="Hugenholtz P."/>
            <person name="Kyrpides N.C."/>
        </authorList>
    </citation>
    <scope>NUCLEOTIDE SEQUENCE [LARGE SCALE GENOMIC DNA]</scope>
    <source>
        <strain evidence="2 3">CGMCC 1.10821</strain>
    </source>
</reference>
<dbReference type="SUPFAM" id="SSF53597">
    <property type="entry name" value="Dihydrofolate reductase-like"/>
    <property type="match status" value="1"/>
</dbReference>
<feature type="domain" description="Bacterial bifunctional deaminase-reductase C-terminal" evidence="1">
    <location>
        <begin position="4"/>
        <end position="178"/>
    </location>
</feature>
<dbReference type="InterPro" id="IPR002734">
    <property type="entry name" value="RibDG_C"/>
</dbReference>
<keyword evidence="3" id="KW-1185">Reference proteome</keyword>
<gene>
    <name evidence="2" type="ORF">IP90_00783</name>
</gene>
<evidence type="ECO:0000313" key="3">
    <source>
        <dbReference type="Proteomes" id="UP000315167"/>
    </source>
</evidence>
<dbReference type="InterPro" id="IPR024072">
    <property type="entry name" value="DHFR-like_dom_sf"/>
</dbReference>
<sequence length="190" mass="20352">MGRIIVEQIISADGYAAEPDGGIGFFENASSINAVDQEQLRLLGSVRAIVLGRRTFDMFAAYWPDADPAREPVAAPINATPKYVVSNTLSSAPWGGRGDTATVLRGDGVASLRELRARVDGDIIVWGSLTLSDALLRAGEVDMLRLRIVPQLIGAGRSFAPADIGRRALVLEQAKSYPPDAVVLQYGFAR</sequence>
<dbReference type="RefSeq" id="WP_144898332.1">
    <property type="nucleotide sequence ID" value="NZ_VLKN01000002.1"/>
</dbReference>
<evidence type="ECO:0000313" key="2">
    <source>
        <dbReference type="EMBL" id="TWI04650.1"/>
    </source>
</evidence>
<name>A0A562LAJ1_9GAMM</name>
<dbReference type="OrthoDB" id="7342392at2"/>
<dbReference type="Pfam" id="PF01872">
    <property type="entry name" value="RibD_C"/>
    <property type="match status" value="1"/>
</dbReference>
<accession>A0A562LAJ1</accession>
<evidence type="ECO:0000259" key="1">
    <source>
        <dbReference type="Pfam" id="PF01872"/>
    </source>
</evidence>
<dbReference type="GO" id="GO:0009231">
    <property type="term" value="P:riboflavin biosynthetic process"/>
    <property type="evidence" value="ECO:0007669"/>
    <property type="project" value="InterPro"/>
</dbReference>
<organism evidence="2 3">
    <name type="scientific">Luteimonas cucumeris</name>
    <dbReference type="NCBI Taxonomy" id="985012"/>
    <lineage>
        <taxon>Bacteria</taxon>
        <taxon>Pseudomonadati</taxon>
        <taxon>Pseudomonadota</taxon>
        <taxon>Gammaproteobacteria</taxon>
        <taxon>Lysobacterales</taxon>
        <taxon>Lysobacteraceae</taxon>
        <taxon>Luteimonas</taxon>
    </lineage>
</organism>
<comment type="caution">
    <text evidence="2">The sequence shown here is derived from an EMBL/GenBank/DDBJ whole genome shotgun (WGS) entry which is preliminary data.</text>
</comment>
<protein>
    <submittedName>
        <fullName evidence="2">Dihydrofolate reductase</fullName>
    </submittedName>
</protein>
<dbReference type="GO" id="GO:0008703">
    <property type="term" value="F:5-amino-6-(5-phosphoribosylamino)uracil reductase activity"/>
    <property type="evidence" value="ECO:0007669"/>
    <property type="project" value="InterPro"/>
</dbReference>
<dbReference type="AlphaFoldDB" id="A0A562LAJ1"/>
<dbReference type="EMBL" id="VLKN01000002">
    <property type="protein sequence ID" value="TWI04650.1"/>
    <property type="molecule type" value="Genomic_DNA"/>
</dbReference>